<dbReference type="RefSeq" id="WP_185977521.1">
    <property type="nucleotide sequence ID" value="NZ_JACBGI020000003.1"/>
</dbReference>
<proteinExistence type="predicted"/>
<feature type="domain" description="Sigma-54 factor interaction" evidence="1">
    <location>
        <begin position="1"/>
        <end position="148"/>
    </location>
</feature>
<dbReference type="InterPro" id="IPR050764">
    <property type="entry name" value="CbbQ/NirQ/NorQ/GpvN"/>
</dbReference>
<dbReference type="Pfam" id="PF07726">
    <property type="entry name" value="AAA_3"/>
    <property type="match status" value="1"/>
</dbReference>
<reference evidence="2 3" key="2">
    <citation type="submission" date="2020-11" db="EMBL/GenBank/DDBJ databases">
        <title>Sulfur oxidizing isolate from Hospital Hole Sinkhole.</title>
        <authorList>
            <person name="Scott K.M."/>
        </authorList>
    </citation>
    <scope>NUCLEOTIDE SEQUENCE [LARGE SCALE GENOMIC DNA]</scope>
    <source>
        <strain evidence="2 3">HH1</strain>
    </source>
</reference>
<protein>
    <submittedName>
        <fullName evidence="2">MoxR family ATPase</fullName>
    </submittedName>
</protein>
<sequence length="304" mass="33582">MTDNRTKVDAVLNTLNQIIVGKPHELKLIFSCFLADGHVLLEDLPGTGKTLLAQALSHVTGLEMKRVQGTNDLLPSDLIGTQVFSKQDETFRFIEGPVFTSLLLMDEINRMPPKSQSALLEAMEERRVTVGGEHRRLPVPFWVVATQNPYGQLGTFELPEAQLDRFLMSLSLGYPDRQSEAAILLGENKRDLLHKIAPVMSVDELMALRSAVAQVNLSENLVEYVLDLLQQTRFTDGFESGLSTRAAQSLLRAAQAWALIRGDNKVLPADIQEVFIPVAAHRLSGERHAVIAKLQAILDQVGVA</sequence>
<evidence type="ECO:0000313" key="2">
    <source>
        <dbReference type="EMBL" id="MBF6057375.1"/>
    </source>
</evidence>
<dbReference type="EMBL" id="JACBGI020000003">
    <property type="protein sequence ID" value="MBF6057375.1"/>
    <property type="molecule type" value="Genomic_DNA"/>
</dbReference>
<dbReference type="Proteomes" id="UP001193680">
    <property type="component" value="Unassembled WGS sequence"/>
</dbReference>
<dbReference type="PIRSF" id="PIRSF002849">
    <property type="entry name" value="AAA_ATPase_chaperone_MoxR_prd"/>
    <property type="match status" value="1"/>
</dbReference>
<dbReference type="Gene3D" id="1.10.8.80">
    <property type="entry name" value="Magnesium chelatase subunit I, C-Terminal domain"/>
    <property type="match status" value="1"/>
</dbReference>
<dbReference type="PROSITE" id="PS50045">
    <property type="entry name" value="SIGMA54_INTERACT_4"/>
    <property type="match status" value="1"/>
</dbReference>
<name>A0ABS0BU61_9GAMM</name>
<dbReference type="PANTHER" id="PTHR42759:SF5">
    <property type="entry name" value="METHANOL DEHYDROGENASE REGULATOR"/>
    <property type="match status" value="1"/>
</dbReference>
<dbReference type="InterPro" id="IPR011703">
    <property type="entry name" value="ATPase_AAA-3"/>
</dbReference>
<evidence type="ECO:0000259" key="1">
    <source>
        <dbReference type="PROSITE" id="PS50045"/>
    </source>
</evidence>
<evidence type="ECO:0000313" key="3">
    <source>
        <dbReference type="Proteomes" id="UP001193680"/>
    </source>
</evidence>
<dbReference type="InterPro" id="IPR002078">
    <property type="entry name" value="Sigma_54_int"/>
</dbReference>
<comment type="caution">
    <text evidence="2">The sequence shown here is derived from an EMBL/GenBank/DDBJ whole genome shotgun (WGS) entry which is preliminary data.</text>
</comment>
<dbReference type="SMART" id="SM00382">
    <property type="entry name" value="AAA"/>
    <property type="match status" value="1"/>
</dbReference>
<dbReference type="InterPro" id="IPR041628">
    <property type="entry name" value="ChlI/MoxR_AAA_lid"/>
</dbReference>
<reference evidence="2 3" key="1">
    <citation type="submission" date="2020-06" db="EMBL/GenBank/DDBJ databases">
        <authorList>
            <person name="Scott K."/>
        </authorList>
    </citation>
    <scope>NUCLEOTIDE SEQUENCE [LARGE SCALE GENOMIC DNA]</scope>
    <source>
        <strain evidence="2 3">HH1</strain>
    </source>
</reference>
<dbReference type="Gene3D" id="3.40.50.300">
    <property type="entry name" value="P-loop containing nucleotide triphosphate hydrolases"/>
    <property type="match status" value="1"/>
</dbReference>
<gene>
    <name evidence="2" type="ORF">H8792_003385</name>
</gene>
<organism evidence="2 3">
    <name type="scientific">Thiomicrorhabdus heinhorstiae</name>
    <dbReference type="NCBI Taxonomy" id="2748010"/>
    <lineage>
        <taxon>Bacteria</taxon>
        <taxon>Pseudomonadati</taxon>
        <taxon>Pseudomonadota</taxon>
        <taxon>Gammaproteobacteria</taxon>
        <taxon>Thiotrichales</taxon>
        <taxon>Piscirickettsiaceae</taxon>
        <taxon>Thiomicrorhabdus</taxon>
    </lineage>
</organism>
<accession>A0ABS0BU61</accession>
<dbReference type="CDD" id="cd00009">
    <property type="entry name" value="AAA"/>
    <property type="match status" value="1"/>
</dbReference>
<dbReference type="SUPFAM" id="SSF52540">
    <property type="entry name" value="P-loop containing nucleoside triphosphate hydrolases"/>
    <property type="match status" value="1"/>
</dbReference>
<dbReference type="PANTHER" id="PTHR42759">
    <property type="entry name" value="MOXR FAMILY PROTEIN"/>
    <property type="match status" value="1"/>
</dbReference>
<dbReference type="InterPro" id="IPR003593">
    <property type="entry name" value="AAA+_ATPase"/>
</dbReference>
<dbReference type="InterPro" id="IPR027417">
    <property type="entry name" value="P-loop_NTPase"/>
</dbReference>
<keyword evidence="3" id="KW-1185">Reference proteome</keyword>
<dbReference type="Pfam" id="PF17863">
    <property type="entry name" value="AAA_lid_2"/>
    <property type="match status" value="1"/>
</dbReference>